<dbReference type="InterPro" id="IPR019775">
    <property type="entry name" value="WD40_repeat_CS"/>
</dbReference>
<keyword evidence="3" id="KW-0677">Repeat</keyword>
<evidence type="ECO:0000256" key="2">
    <source>
        <dbReference type="ARBA" id="ARBA00022574"/>
    </source>
</evidence>
<gene>
    <name evidence="6" type="primary">Rbbp5</name>
    <name evidence="6" type="ORF">LOC62_04G005568</name>
</gene>
<dbReference type="InterPro" id="IPR037850">
    <property type="entry name" value="RBBP5/Swd1"/>
</dbReference>
<evidence type="ECO:0000313" key="6">
    <source>
        <dbReference type="EMBL" id="WOO82066.1"/>
    </source>
</evidence>
<dbReference type="PROSITE" id="PS50294">
    <property type="entry name" value="WD_REPEATS_REGION"/>
    <property type="match status" value="1"/>
</dbReference>
<feature type="repeat" description="WD" evidence="5">
    <location>
        <begin position="63"/>
        <end position="96"/>
    </location>
</feature>
<dbReference type="PANTHER" id="PTHR44040">
    <property type="entry name" value="RETINOBLASTOMA-BINDING PROTEIN 5"/>
    <property type="match status" value="1"/>
</dbReference>
<accession>A0AAF0YCQ0</accession>
<dbReference type="EMBL" id="CP086717">
    <property type="protein sequence ID" value="WOO82066.1"/>
    <property type="molecule type" value="Genomic_DNA"/>
</dbReference>
<dbReference type="RefSeq" id="XP_062628098.1">
    <property type="nucleotide sequence ID" value="XM_062772114.1"/>
</dbReference>
<dbReference type="PROSITE" id="PS00678">
    <property type="entry name" value="WD_REPEATS_1"/>
    <property type="match status" value="2"/>
</dbReference>
<reference evidence="6" key="1">
    <citation type="submission" date="2023-10" db="EMBL/GenBank/DDBJ databases">
        <authorList>
            <person name="Noh H."/>
        </authorList>
    </citation>
    <scope>NUCLEOTIDE SEQUENCE</scope>
    <source>
        <strain evidence="6">DUCC4014</strain>
    </source>
</reference>
<evidence type="ECO:0000256" key="5">
    <source>
        <dbReference type="PROSITE-ProRule" id="PRU00221"/>
    </source>
</evidence>
<keyword evidence="4" id="KW-0539">Nucleus</keyword>
<dbReference type="InterPro" id="IPR036322">
    <property type="entry name" value="WD40_repeat_dom_sf"/>
</dbReference>
<dbReference type="Gene3D" id="2.130.10.10">
    <property type="entry name" value="YVTN repeat-like/Quinoprotein amine dehydrogenase"/>
    <property type="match status" value="2"/>
</dbReference>
<organism evidence="6 7">
    <name type="scientific">Vanrija pseudolonga</name>
    <dbReference type="NCBI Taxonomy" id="143232"/>
    <lineage>
        <taxon>Eukaryota</taxon>
        <taxon>Fungi</taxon>
        <taxon>Dikarya</taxon>
        <taxon>Basidiomycota</taxon>
        <taxon>Agaricomycotina</taxon>
        <taxon>Tremellomycetes</taxon>
        <taxon>Trichosporonales</taxon>
        <taxon>Trichosporonaceae</taxon>
        <taxon>Vanrija</taxon>
    </lineage>
</organism>
<dbReference type="Pfam" id="PF00400">
    <property type="entry name" value="WD40"/>
    <property type="match status" value="2"/>
</dbReference>
<dbReference type="GO" id="GO:0048188">
    <property type="term" value="C:Set1C/COMPASS complex"/>
    <property type="evidence" value="ECO:0007669"/>
    <property type="project" value="InterPro"/>
</dbReference>
<evidence type="ECO:0000256" key="1">
    <source>
        <dbReference type="ARBA" id="ARBA00004123"/>
    </source>
</evidence>
<proteinExistence type="predicted"/>
<dbReference type="AlphaFoldDB" id="A0AAF0YCQ0"/>
<dbReference type="PROSITE" id="PS50082">
    <property type="entry name" value="WD_REPEATS_2"/>
    <property type="match status" value="2"/>
</dbReference>
<keyword evidence="7" id="KW-1185">Reference proteome</keyword>
<dbReference type="GeneID" id="87808797"/>
<dbReference type="InterPro" id="IPR015943">
    <property type="entry name" value="WD40/YVTN_repeat-like_dom_sf"/>
</dbReference>
<dbReference type="SMART" id="SM00320">
    <property type="entry name" value="WD40"/>
    <property type="match status" value="6"/>
</dbReference>
<dbReference type="SUPFAM" id="SSF50978">
    <property type="entry name" value="WD40 repeat-like"/>
    <property type="match status" value="1"/>
</dbReference>
<sequence>MQQLLNPFAQKYPEAVDATLSSQATSVRFNPSGPFAGHYLAAGGSDGLVEIWDVDTRGVVRVLEGHVKAVAGLSWSRNNRYLLSASLDGTAIVWDLAALTPLLRPRTRVKPTSTARRRTIRFDAPLVTASFHPRNSNVILATLACNEAVLVDLRPGGGQFVLEDVMDGDAEEDDGAKRKSSISCATWSPCGGRIYAGTTSGVVLILDPVSRLVQARIRVGTSGIRQLAFDASGRGLVLSSSDRALRVLNVSPATGALAPIHRFQDLVNRTPWHAIGFSGDGDFVMGGGGHKMTHNVFVWDRDSGVLVKVLEGPKEPLVDCDWHPTRPVIASVANSGDIHVFQTAQPDNWAAFAAGFEELEENVEYDEREDEFDIEDEDDIARKKDAAEDEVIDVLTVQADYPRRPDPAIVAVPNGDAVAVAAADADQPESEEAGAARMLAAAAEWADADPDDDTWDGFYLSLNLLEEVVDDEDTS</sequence>
<evidence type="ECO:0000256" key="3">
    <source>
        <dbReference type="ARBA" id="ARBA00022737"/>
    </source>
</evidence>
<dbReference type="InterPro" id="IPR001680">
    <property type="entry name" value="WD40_rpt"/>
</dbReference>
<dbReference type="Proteomes" id="UP000827549">
    <property type="component" value="Chromosome 4"/>
</dbReference>
<evidence type="ECO:0000313" key="7">
    <source>
        <dbReference type="Proteomes" id="UP000827549"/>
    </source>
</evidence>
<comment type="subcellular location">
    <subcellularLocation>
        <location evidence="1">Nucleus</location>
    </subcellularLocation>
</comment>
<name>A0AAF0YCQ0_9TREE</name>
<evidence type="ECO:0000256" key="4">
    <source>
        <dbReference type="ARBA" id="ARBA00023242"/>
    </source>
</evidence>
<feature type="repeat" description="WD" evidence="5">
    <location>
        <begin position="25"/>
        <end position="62"/>
    </location>
</feature>
<protein>
    <submittedName>
        <fullName evidence="6">Retinoblastoma-binding protein 5</fullName>
    </submittedName>
</protein>
<keyword evidence="2 5" id="KW-0853">WD repeat</keyword>
<dbReference type="PANTHER" id="PTHR44040:SF1">
    <property type="entry name" value="RETINOBLASTOMA-BINDING PROTEIN 5"/>
    <property type="match status" value="1"/>
</dbReference>